<evidence type="ECO:0000256" key="3">
    <source>
        <dbReference type="ARBA" id="ARBA00022771"/>
    </source>
</evidence>
<evidence type="ECO:0000256" key="4">
    <source>
        <dbReference type="ARBA" id="ARBA00022833"/>
    </source>
</evidence>
<evidence type="ECO:0000313" key="8">
    <source>
        <dbReference type="EMBL" id="KFG25724.1"/>
    </source>
</evidence>
<keyword evidence="1 5" id="KW-0479">Metal-binding</keyword>
<accession>A0A086J0Q6</accession>
<feature type="domain" description="C3H1-type" evidence="6">
    <location>
        <begin position="41"/>
        <end position="69"/>
    </location>
</feature>
<dbReference type="SMART" id="SM00356">
    <property type="entry name" value="ZnF_C3H1"/>
    <property type="match status" value="2"/>
</dbReference>
<dbReference type="InterPro" id="IPR045877">
    <property type="entry name" value="ZFP36-like"/>
</dbReference>
<gene>
    <name evidence="7" type="ORF">NERG_01951</name>
    <name evidence="8" type="ORF">NESG_01705</name>
</gene>
<dbReference type="HOGENOM" id="CLU_1170913_0_0_1"/>
<dbReference type="FunFam" id="4.10.1000.10:FF:000001">
    <property type="entry name" value="zinc finger CCCH domain-containing protein 15-like"/>
    <property type="match status" value="1"/>
</dbReference>
<dbReference type="PANTHER" id="PTHR12547:SF18">
    <property type="entry name" value="PROTEIN TIS11"/>
    <property type="match status" value="1"/>
</dbReference>
<evidence type="ECO:0000259" key="6">
    <source>
        <dbReference type="PROSITE" id="PS50103"/>
    </source>
</evidence>
<reference evidence="7" key="1">
    <citation type="submission" date="2011-03" db="EMBL/GenBank/DDBJ databases">
        <title>The Genome Sequence of Nematocida sp1 strain ERTm2.</title>
        <authorList>
            <consortium name="The Broad Institute Genome Sequencing Platform"/>
            <consortium name="The Broad Institute Genome Sequencing Center for Infectious Disease"/>
            <person name="Cuomo C."/>
            <person name="Troemel E."/>
            <person name="Young S.K."/>
            <person name="Zeng Q."/>
            <person name="Gargeya S."/>
            <person name="Fitzgerald M."/>
            <person name="Haas B."/>
            <person name="Abouelleil A."/>
            <person name="Alvarado L."/>
            <person name="Arachchi H.M."/>
            <person name="Berlin A."/>
            <person name="Brown A."/>
            <person name="Chapman S.B."/>
            <person name="Chen Z."/>
            <person name="Dunbar C."/>
            <person name="Freedman E."/>
            <person name="Gearin G."/>
            <person name="Gellesch M."/>
            <person name="Goldberg J."/>
            <person name="Griggs A."/>
            <person name="Gujja S."/>
            <person name="Heilman E.R."/>
            <person name="Heiman D."/>
            <person name="Howarth C."/>
            <person name="Larson L."/>
            <person name="Lui A."/>
            <person name="MacDonald P.J.P."/>
            <person name="Mehta T."/>
            <person name="Montmayeur A."/>
            <person name="Murphy C."/>
            <person name="Neiman D."/>
            <person name="Pearson M."/>
            <person name="Priest M."/>
            <person name="Roberts A."/>
            <person name="Saif S."/>
            <person name="Shea T."/>
            <person name="Shenoy N."/>
            <person name="Sisk P."/>
            <person name="Stolte C."/>
            <person name="Sykes S."/>
            <person name="White J."/>
            <person name="Yandava C."/>
            <person name="Wortman J."/>
            <person name="Nusbaum C."/>
            <person name="Birren B."/>
        </authorList>
    </citation>
    <scope>NUCLEOTIDE SEQUENCE</scope>
    <source>
        <strain evidence="7">ERTm2</strain>
    </source>
</reference>
<keyword evidence="2" id="KW-0677">Repeat</keyword>
<protein>
    <recommendedName>
        <fullName evidence="6">C3H1-type domain-containing protein</fullName>
    </recommendedName>
</protein>
<evidence type="ECO:0000313" key="9">
    <source>
        <dbReference type="Proteomes" id="UP000054524"/>
    </source>
</evidence>
<evidence type="ECO:0000256" key="5">
    <source>
        <dbReference type="PROSITE-ProRule" id="PRU00723"/>
    </source>
</evidence>
<feature type="domain" description="C3H1-type" evidence="6">
    <location>
        <begin position="79"/>
        <end position="107"/>
    </location>
</feature>
<dbReference type="GO" id="GO:0003729">
    <property type="term" value="F:mRNA binding"/>
    <property type="evidence" value="ECO:0007669"/>
    <property type="project" value="InterPro"/>
</dbReference>
<evidence type="ECO:0000256" key="2">
    <source>
        <dbReference type="ARBA" id="ARBA00022737"/>
    </source>
</evidence>
<sequence>MEKKELVNIQVNPCDYEEMQSASLKERRRPKKIISKKKISLYKTEICKSFENSNFCTYGDKCQFAHSLNELRDIERHPRYKTELCKTYTTTGECTYGKRCCFIHTGPSEDAHTDLQDARNMPGDWKIPGMHCPEINMCEIAEDEELKNIRSLLSTEELEKIKTLAVFKVKPSQTQSTRHASTHLNIPPSIYVGPRHSTSNVWVKPYFCFVFVDSTFKVTEKIALGKSPGSVSLLKDYGK</sequence>
<feature type="zinc finger region" description="C3H1-type" evidence="5">
    <location>
        <begin position="79"/>
        <end position="107"/>
    </location>
</feature>
<dbReference type="EMBL" id="JH604637">
    <property type="protein sequence ID" value="EHY64895.1"/>
    <property type="molecule type" value="Genomic_DNA"/>
</dbReference>
<feature type="zinc finger region" description="C3H1-type" evidence="5">
    <location>
        <begin position="41"/>
        <end position="69"/>
    </location>
</feature>
<proteinExistence type="predicted"/>
<dbReference type="GO" id="GO:0008270">
    <property type="term" value="F:zinc ion binding"/>
    <property type="evidence" value="ECO:0007669"/>
    <property type="project" value="UniProtKB-KW"/>
</dbReference>
<accession>H8ZED0</accession>
<dbReference type="FunFam" id="4.10.1000.10:FF:000002">
    <property type="entry name" value="Zinc finger protein 36, C3H1 type-like 1"/>
    <property type="match status" value="1"/>
</dbReference>
<dbReference type="SUPFAM" id="SSF90229">
    <property type="entry name" value="CCCH zinc finger"/>
    <property type="match status" value="2"/>
</dbReference>
<reference evidence="8 9" key="3">
    <citation type="journal article" date="2014" name="Genome Announc.">
        <title>Genome Sequence of the Microsporidian Species Nematocida sp1 Strain ERTm6 (ATCC PRA-372).</title>
        <authorList>
            <person name="Bakowski M.A."/>
            <person name="Priest M."/>
            <person name="Young S."/>
            <person name="Cuomo C.A."/>
            <person name="Troemel E.R."/>
        </authorList>
    </citation>
    <scope>NUCLEOTIDE SEQUENCE [LARGE SCALE GENOMIC DNA]</scope>
    <source>
        <strain evidence="8 9">ERTm6</strain>
    </source>
</reference>
<dbReference type="OrthoDB" id="410307at2759"/>
<dbReference type="InterPro" id="IPR036855">
    <property type="entry name" value="Znf_CCCH_sf"/>
</dbReference>
<dbReference type="EMBL" id="AKIJ01000004">
    <property type="protein sequence ID" value="KFG25724.1"/>
    <property type="molecule type" value="Genomic_DNA"/>
</dbReference>
<dbReference type="PANTHER" id="PTHR12547">
    <property type="entry name" value="CCCH ZINC FINGER/TIS11-RELATED"/>
    <property type="match status" value="1"/>
</dbReference>
<evidence type="ECO:0000313" key="7">
    <source>
        <dbReference type="EMBL" id="EHY64895.1"/>
    </source>
</evidence>
<evidence type="ECO:0000256" key="1">
    <source>
        <dbReference type="ARBA" id="ARBA00022723"/>
    </source>
</evidence>
<dbReference type="STRING" id="944018.H8ZED0"/>
<keyword evidence="4 5" id="KW-0862">Zinc</keyword>
<dbReference type="Proteomes" id="UP000005622">
    <property type="component" value="Unassembled WGS sequence"/>
</dbReference>
<reference evidence="8" key="2">
    <citation type="submission" date="2012-10" db="EMBL/GenBank/DDBJ databases">
        <authorList>
            <consortium name="The Broad Institute Genome Sequencing Platform"/>
            <consortium name="The Broad Institute Genome Sequencing Center for Infectious Disease"/>
            <person name="Cuomo C."/>
            <person name="Troemel E."/>
            <person name="Walker B."/>
            <person name="Young S.K."/>
            <person name="Zeng Q."/>
            <person name="Gargeya S."/>
            <person name="Fitzgerald M."/>
            <person name="Haas B."/>
            <person name="Abouelleil A."/>
            <person name="Alvarado L."/>
            <person name="Arachchi H.M."/>
            <person name="Berlin A.M."/>
            <person name="Chapman S.B."/>
            <person name="Goldberg J."/>
            <person name="Griggs A."/>
            <person name="Gujja S."/>
            <person name="Hansen M."/>
            <person name="Howarth C."/>
            <person name="Imamovic A."/>
            <person name="Larimer J."/>
            <person name="McCowan C."/>
            <person name="Murphy C."/>
            <person name="Neiman D."/>
            <person name="Pearson M."/>
            <person name="Priest M."/>
            <person name="Roberts A."/>
            <person name="Saif S."/>
            <person name="Shea T."/>
            <person name="Sisk P."/>
            <person name="Sykes S."/>
            <person name="Wortman J."/>
            <person name="Nusbaum C."/>
            <person name="Birren B."/>
        </authorList>
    </citation>
    <scope>NUCLEOTIDE SEQUENCE</scope>
    <source>
        <strain evidence="8">ERTm6</strain>
    </source>
</reference>
<dbReference type="InterPro" id="IPR000571">
    <property type="entry name" value="Znf_CCCH"/>
</dbReference>
<dbReference type="Gene3D" id="4.10.1000.10">
    <property type="entry name" value="Zinc finger, CCCH-type"/>
    <property type="match status" value="2"/>
</dbReference>
<dbReference type="PROSITE" id="PS50103">
    <property type="entry name" value="ZF_C3H1"/>
    <property type="match status" value="2"/>
</dbReference>
<name>H8ZED0_NEMA1</name>
<dbReference type="AlphaFoldDB" id="H8ZED0"/>
<keyword evidence="9" id="KW-1185">Reference proteome</keyword>
<dbReference type="Pfam" id="PF00642">
    <property type="entry name" value="zf-CCCH"/>
    <property type="match status" value="2"/>
</dbReference>
<keyword evidence="3 5" id="KW-0863">Zinc-finger</keyword>
<dbReference type="Proteomes" id="UP000054524">
    <property type="component" value="Unassembled WGS sequence"/>
</dbReference>
<organism evidence="7">
    <name type="scientific">Nematocida ausubeli (strain ATCC PRA-371 / ERTm2)</name>
    <name type="common">Nematode killer fungus</name>
    <dbReference type="NCBI Taxonomy" id="1913371"/>
    <lineage>
        <taxon>Eukaryota</taxon>
        <taxon>Fungi</taxon>
        <taxon>Fungi incertae sedis</taxon>
        <taxon>Microsporidia</taxon>
        <taxon>Nematocida</taxon>
    </lineage>
</organism>